<organism evidence="1 2">
    <name type="scientific">Streptomyces aurantiogriseus</name>
    <dbReference type="NCBI Taxonomy" id="66870"/>
    <lineage>
        <taxon>Bacteria</taxon>
        <taxon>Bacillati</taxon>
        <taxon>Actinomycetota</taxon>
        <taxon>Actinomycetes</taxon>
        <taxon>Kitasatosporales</taxon>
        <taxon>Streptomycetaceae</taxon>
        <taxon>Streptomyces</taxon>
    </lineage>
</organism>
<protein>
    <recommendedName>
        <fullName evidence="3">Superoxide dismutase</fullName>
    </recommendedName>
</protein>
<accession>A0A918CE59</accession>
<dbReference type="InterPro" id="IPR006311">
    <property type="entry name" value="TAT_signal"/>
</dbReference>
<sequence length="326" mass="34422">MTSPPPDPTPGGTDMTPDLSRRTVLGGTLAALTLAATAAPAEARSQSGTATWPTVFPLPDGWLPEGITIGSRPYAYMGSRANGGIYRTDLRTGEGKVLHEGGAGLASIGLKLDDDGLLYVCGGAGGTAKIIDSRSGKLLTTYQLTQNTAPFINDVVLHQDRAWFTDSRDDVLYGVPRGRTGDIRALPLTGEWVQAPAGTNSANGLVATPDGRGLIVVNAGQLYNVSLRTGHATRITLAGATDVTNGDGLVRIGRTLYVVQNRLNKVTVWHLDRTSTTATLTRTITSPDFDVPTTAARYGNRLYLVNARFTSPQTPETTFTGVAVQL</sequence>
<evidence type="ECO:0008006" key="3">
    <source>
        <dbReference type="Google" id="ProtNLM"/>
    </source>
</evidence>
<evidence type="ECO:0000313" key="1">
    <source>
        <dbReference type="EMBL" id="GGR18555.1"/>
    </source>
</evidence>
<dbReference type="PROSITE" id="PS51318">
    <property type="entry name" value="TAT"/>
    <property type="match status" value="1"/>
</dbReference>
<dbReference type="EMBL" id="BMSX01000008">
    <property type="protein sequence ID" value="GGR18555.1"/>
    <property type="molecule type" value="Genomic_DNA"/>
</dbReference>
<proteinExistence type="predicted"/>
<dbReference type="Gene3D" id="2.120.10.30">
    <property type="entry name" value="TolB, C-terminal domain"/>
    <property type="match status" value="1"/>
</dbReference>
<reference evidence="1" key="1">
    <citation type="journal article" date="2014" name="Int. J. Syst. Evol. Microbiol.">
        <title>Complete genome sequence of Corynebacterium casei LMG S-19264T (=DSM 44701T), isolated from a smear-ripened cheese.</title>
        <authorList>
            <consortium name="US DOE Joint Genome Institute (JGI-PGF)"/>
            <person name="Walter F."/>
            <person name="Albersmeier A."/>
            <person name="Kalinowski J."/>
            <person name="Ruckert C."/>
        </authorList>
    </citation>
    <scope>NUCLEOTIDE SEQUENCE</scope>
    <source>
        <strain evidence="1">JCM 4346</strain>
    </source>
</reference>
<gene>
    <name evidence="1" type="ORF">GCM10010251_38320</name>
</gene>
<dbReference type="AlphaFoldDB" id="A0A918CE59"/>
<evidence type="ECO:0000313" key="2">
    <source>
        <dbReference type="Proteomes" id="UP000658320"/>
    </source>
</evidence>
<comment type="caution">
    <text evidence="1">The sequence shown here is derived from an EMBL/GenBank/DDBJ whole genome shotgun (WGS) entry which is preliminary data.</text>
</comment>
<dbReference type="InterPro" id="IPR011042">
    <property type="entry name" value="6-blade_b-propeller_TolB-like"/>
</dbReference>
<dbReference type="Proteomes" id="UP000658320">
    <property type="component" value="Unassembled WGS sequence"/>
</dbReference>
<name>A0A918CE59_9ACTN</name>
<reference evidence="1" key="2">
    <citation type="submission" date="2020-09" db="EMBL/GenBank/DDBJ databases">
        <authorList>
            <person name="Sun Q."/>
            <person name="Ohkuma M."/>
        </authorList>
    </citation>
    <scope>NUCLEOTIDE SEQUENCE</scope>
    <source>
        <strain evidence="1">JCM 4346</strain>
    </source>
</reference>
<keyword evidence="2" id="KW-1185">Reference proteome</keyword>
<dbReference type="SUPFAM" id="SSF63829">
    <property type="entry name" value="Calcium-dependent phosphotriesterase"/>
    <property type="match status" value="1"/>
</dbReference>